<keyword evidence="1" id="KW-1133">Transmembrane helix</keyword>
<comment type="caution">
    <text evidence="2">The sequence shown here is derived from an EMBL/GenBank/DDBJ whole genome shotgun (WGS) entry which is preliminary data.</text>
</comment>
<feature type="transmembrane region" description="Helical" evidence="1">
    <location>
        <begin position="6"/>
        <end position="29"/>
    </location>
</feature>
<evidence type="ECO:0000313" key="2">
    <source>
        <dbReference type="EMBL" id="RYC03321.1"/>
    </source>
</evidence>
<proteinExistence type="predicted"/>
<protein>
    <submittedName>
        <fullName evidence="2">Uncharacterized protein</fullName>
    </submittedName>
</protein>
<keyword evidence="3" id="KW-1185">Reference proteome</keyword>
<dbReference type="EMBL" id="SDWV01000038">
    <property type="protein sequence ID" value="RYC03321.1"/>
    <property type="molecule type" value="Genomic_DNA"/>
</dbReference>
<dbReference type="AlphaFoldDB" id="A0A4Q2SEY7"/>
<evidence type="ECO:0000313" key="3">
    <source>
        <dbReference type="Proteomes" id="UP000291101"/>
    </source>
</evidence>
<keyword evidence="1" id="KW-0472">Membrane</keyword>
<sequence>MSRRTQIWTQLGVLLMPWLYLGFAALLCAGLRDQPHVVRAGNADQFAISVRAAGGTESVRIGLMLDFVFIGLFVVLTVAVLGKHVVALLPLIPAALDVAENVLLERVLSGGDHLQLLRGIAIIKLAAYLATLLLVAIFLVRRFLREN</sequence>
<feature type="transmembrane region" description="Helical" evidence="1">
    <location>
        <begin position="116"/>
        <end position="140"/>
    </location>
</feature>
<name>A0A4Q2SEY7_9ACTN</name>
<feature type="transmembrane region" description="Helical" evidence="1">
    <location>
        <begin position="67"/>
        <end position="96"/>
    </location>
</feature>
<reference evidence="2 3" key="1">
    <citation type="submission" date="2019-01" db="EMBL/GenBank/DDBJ databases">
        <title>Novel species of Nocardioides.</title>
        <authorList>
            <person name="Liu Q."/>
            <person name="X Y.-H."/>
        </authorList>
    </citation>
    <scope>NUCLEOTIDE SEQUENCE [LARGE SCALE GENOMIC DNA]</scope>
    <source>
        <strain evidence="2 3">HLT2-9</strain>
    </source>
</reference>
<gene>
    <name evidence="2" type="ORF">EUA94_21880</name>
</gene>
<evidence type="ECO:0000256" key="1">
    <source>
        <dbReference type="SAM" id="Phobius"/>
    </source>
</evidence>
<keyword evidence="1" id="KW-0812">Transmembrane</keyword>
<dbReference type="RefSeq" id="WP_129429040.1">
    <property type="nucleotide sequence ID" value="NZ_SDWV01000038.1"/>
</dbReference>
<organism evidence="2 3">
    <name type="scientific">Nocardioides zhouii</name>
    <dbReference type="NCBI Taxonomy" id="1168729"/>
    <lineage>
        <taxon>Bacteria</taxon>
        <taxon>Bacillati</taxon>
        <taxon>Actinomycetota</taxon>
        <taxon>Actinomycetes</taxon>
        <taxon>Propionibacteriales</taxon>
        <taxon>Nocardioidaceae</taxon>
        <taxon>Nocardioides</taxon>
    </lineage>
</organism>
<dbReference type="Proteomes" id="UP000291101">
    <property type="component" value="Unassembled WGS sequence"/>
</dbReference>
<accession>A0A4Q2SEY7</accession>